<proteinExistence type="predicted"/>
<evidence type="ECO:0000313" key="2">
    <source>
        <dbReference type="Proteomes" id="UP001597493"/>
    </source>
</evidence>
<gene>
    <name evidence="1" type="ORF">ACFSW5_22230</name>
</gene>
<dbReference type="Proteomes" id="UP001597493">
    <property type="component" value="Unassembled WGS sequence"/>
</dbReference>
<reference evidence="2" key="1">
    <citation type="journal article" date="2019" name="Int. J. Syst. Evol. Microbiol.">
        <title>The Global Catalogue of Microorganisms (GCM) 10K type strain sequencing project: providing services to taxonomists for standard genome sequencing and annotation.</title>
        <authorList>
            <consortium name="The Broad Institute Genomics Platform"/>
            <consortium name="The Broad Institute Genome Sequencing Center for Infectious Disease"/>
            <person name="Wu L."/>
            <person name="Ma J."/>
        </authorList>
    </citation>
    <scope>NUCLEOTIDE SEQUENCE [LARGE SCALE GENOMIC DNA]</scope>
    <source>
        <strain evidence="2">TISTR 1827</strain>
    </source>
</reference>
<comment type="caution">
    <text evidence="1">The sequence shown here is derived from an EMBL/GenBank/DDBJ whole genome shotgun (WGS) entry which is preliminary data.</text>
</comment>
<accession>A0ABW5R582</accession>
<keyword evidence="2" id="KW-1185">Reference proteome</keyword>
<dbReference type="EMBL" id="JBHUMY010000037">
    <property type="protein sequence ID" value="MFD2662978.1"/>
    <property type="molecule type" value="Genomic_DNA"/>
</dbReference>
<organism evidence="1 2">
    <name type="scientific">Paenibacillus thailandensis</name>
    <dbReference type="NCBI Taxonomy" id="393250"/>
    <lineage>
        <taxon>Bacteria</taxon>
        <taxon>Bacillati</taxon>
        <taxon>Bacillota</taxon>
        <taxon>Bacilli</taxon>
        <taxon>Bacillales</taxon>
        <taxon>Paenibacillaceae</taxon>
        <taxon>Paenibacillus</taxon>
    </lineage>
</organism>
<sequence length="487" mass="53184">MRSERLKWAVAAAAALILVAGAAVLLRLYSEHRLDRLALDEAASMNMDGIEEPELVYIFNSFSSSSGNTGDPERLAEIRARLEKLVSDDGDSPYSARSKFSLAEIYLLQKEWDKGERLLQELAAEQSPVGGFAEDELQALLAMLAARDAAGGKPILLEGSVTLDGQPASGVYVVLRKASDPGWVTRPFGHYPVAVTDEAGRYRFYGDDLSGEARPWQAQPGEYEVGVGMLPEEVEGYHLVEPDRPTVTIAYGETGRYDLSFAPRIGLVSPVDGDLIEGDRIAFRWHAVPGAAYYQLSIAALEPDKDGRAAGSIKSPLEERWTGTSAEYRMEDLRSRLIGYVKRQGTSKNDFALGTQSILGVVYPGGQFVWAVDAYSAEGRKLTSSAAHRFDRPDRPHFHTPADGLTEGDRLVQQQRYEEAVAAYEREGGGDRTLRALAAMALHGITADDPGDPAKALAYLERIKKPSKQDAETIGYARKQLTGTDAE</sequence>
<evidence type="ECO:0000313" key="1">
    <source>
        <dbReference type="EMBL" id="MFD2662978.1"/>
    </source>
</evidence>
<evidence type="ECO:0008006" key="3">
    <source>
        <dbReference type="Google" id="ProtNLM"/>
    </source>
</evidence>
<dbReference type="RefSeq" id="WP_379278156.1">
    <property type="nucleotide sequence ID" value="NZ_JBHUGT010000017.1"/>
</dbReference>
<name>A0ABW5R582_9BACL</name>
<protein>
    <recommendedName>
        <fullName evidence="3">Tetratricopeptide repeat protein</fullName>
    </recommendedName>
</protein>